<dbReference type="Gene3D" id="3.40.50.300">
    <property type="entry name" value="P-loop containing nucleotide triphosphate hydrolases"/>
    <property type="match status" value="1"/>
</dbReference>
<dbReference type="InterPro" id="IPR017871">
    <property type="entry name" value="ABC_transporter-like_CS"/>
</dbReference>
<evidence type="ECO:0000256" key="4">
    <source>
        <dbReference type="ARBA" id="ARBA00022840"/>
    </source>
</evidence>
<dbReference type="SMART" id="SM00382">
    <property type="entry name" value="AAA"/>
    <property type="match status" value="1"/>
</dbReference>
<dbReference type="Pfam" id="PF00005">
    <property type="entry name" value="ABC_tran"/>
    <property type="match status" value="1"/>
</dbReference>
<dbReference type="EMBL" id="NHOW01000146">
    <property type="protein sequence ID" value="OYR59585.1"/>
    <property type="molecule type" value="Genomic_DNA"/>
</dbReference>
<dbReference type="InterPro" id="IPR003439">
    <property type="entry name" value="ABC_transporter-like_ATP-bd"/>
</dbReference>
<dbReference type="RefSeq" id="WP_094519355.1">
    <property type="nucleotide sequence ID" value="NZ_NHOW01000146.1"/>
</dbReference>
<dbReference type="PANTHER" id="PTHR45772">
    <property type="entry name" value="CONSERVED COMPONENT OF ABC TRANSPORTER FOR NATURAL AMINO ACIDS-RELATED"/>
    <property type="match status" value="1"/>
</dbReference>
<dbReference type="AlphaFoldDB" id="A0A256IST3"/>
<dbReference type="GO" id="GO:0005886">
    <property type="term" value="C:plasma membrane"/>
    <property type="evidence" value="ECO:0007669"/>
    <property type="project" value="TreeGrafter"/>
</dbReference>
<dbReference type="FunFam" id="3.40.50.300:FF:000421">
    <property type="entry name" value="Branched-chain amino acid ABC transporter ATP-binding protein"/>
    <property type="match status" value="1"/>
</dbReference>
<evidence type="ECO:0000256" key="7">
    <source>
        <dbReference type="ARBA" id="ARBA00072811"/>
    </source>
</evidence>
<evidence type="ECO:0000256" key="3">
    <source>
        <dbReference type="ARBA" id="ARBA00022741"/>
    </source>
</evidence>
<organism evidence="9 10">
    <name type="scientific">Halorubrum ezzemoulense</name>
    <name type="common">Halorubrum chaoviator</name>
    <dbReference type="NCBI Taxonomy" id="337243"/>
    <lineage>
        <taxon>Archaea</taxon>
        <taxon>Methanobacteriati</taxon>
        <taxon>Methanobacteriota</taxon>
        <taxon>Stenosarchaea group</taxon>
        <taxon>Halobacteria</taxon>
        <taxon>Halobacteriales</taxon>
        <taxon>Haloferacaceae</taxon>
        <taxon>Halorubrum</taxon>
    </lineage>
</organism>
<proteinExistence type="inferred from homology"/>
<gene>
    <name evidence="9" type="ORF">DJ83_12550</name>
</gene>
<keyword evidence="2" id="KW-0813">Transport</keyword>
<evidence type="ECO:0000256" key="5">
    <source>
        <dbReference type="ARBA" id="ARBA00022970"/>
    </source>
</evidence>
<keyword evidence="5" id="KW-0029">Amino-acid transport</keyword>
<dbReference type="PROSITE" id="PS50893">
    <property type="entry name" value="ABC_TRANSPORTER_2"/>
    <property type="match status" value="1"/>
</dbReference>
<evidence type="ECO:0000313" key="10">
    <source>
        <dbReference type="Proteomes" id="UP000216409"/>
    </source>
</evidence>
<evidence type="ECO:0000259" key="8">
    <source>
        <dbReference type="PROSITE" id="PS50893"/>
    </source>
</evidence>
<protein>
    <recommendedName>
        <fullName evidence="7">Probable branched-chain amino acid transport ATP-binding protein LivG</fullName>
    </recommendedName>
</protein>
<dbReference type="InterPro" id="IPR027417">
    <property type="entry name" value="P-loop_NTPase"/>
</dbReference>
<dbReference type="PROSITE" id="PS00211">
    <property type="entry name" value="ABC_TRANSPORTER_1"/>
    <property type="match status" value="1"/>
</dbReference>
<dbReference type="GO" id="GO:0016887">
    <property type="term" value="F:ATP hydrolysis activity"/>
    <property type="evidence" value="ECO:0007669"/>
    <property type="project" value="InterPro"/>
</dbReference>
<dbReference type="Pfam" id="PF12399">
    <property type="entry name" value="BCA_ABC_TP_C"/>
    <property type="match status" value="1"/>
</dbReference>
<reference evidence="9 10" key="1">
    <citation type="journal article" date="2014" name="Front. Microbiol.">
        <title>Population and genomic analysis of the genus Halorubrum.</title>
        <authorList>
            <person name="Fullmer M.S."/>
            <person name="Soucy S.M."/>
            <person name="Swithers K.S."/>
            <person name="Makkay A.M."/>
            <person name="Wheeler R."/>
            <person name="Ventosa A."/>
            <person name="Gogarten J.P."/>
            <person name="Papke R.T."/>
        </authorList>
    </citation>
    <scope>NUCLEOTIDE SEQUENCE [LARGE SCALE GENOMIC DNA]</scope>
    <source>
        <strain evidence="9 10">LD3</strain>
    </source>
</reference>
<feature type="domain" description="ABC transporter" evidence="8">
    <location>
        <begin position="7"/>
        <end position="255"/>
    </location>
</feature>
<dbReference type="GO" id="GO:0005524">
    <property type="term" value="F:ATP binding"/>
    <property type="evidence" value="ECO:0007669"/>
    <property type="project" value="UniProtKB-KW"/>
</dbReference>
<dbReference type="InterPro" id="IPR003593">
    <property type="entry name" value="AAA+_ATPase"/>
</dbReference>
<comment type="similarity">
    <text evidence="1">Belongs to the ABC transporter superfamily.</text>
</comment>
<evidence type="ECO:0000256" key="1">
    <source>
        <dbReference type="ARBA" id="ARBA00005417"/>
    </source>
</evidence>
<comment type="function">
    <text evidence="6">Probable component of a branched-chain amino-acid transport system.</text>
</comment>
<keyword evidence="3" id="KW-0547">Nucleotide-binding</keyword>
<evidence type="ECO:0000313" key="9">
    <source>
        <dbReference type="EMBL" id="OYR59585.1"/>
    </source>
</evidence>
<name>A0A256IST3_HALEZ</name>
<dbReference type="InterPro" id="IPR051120">
    <property type="entry name" value="ABC_AA/LPS_Transport"/>
</dbReference>
<dbReference type="GO" id="GO:0006865">
    <property type="term" value="P:amino acid transport"/>
    <property type="evidence" value="ECO:0007669"/>
    <property type="project" value="UniProtKB-KW"/>
</dbReference>
<sequence>MSDDGLLEVRDLHKYFGGVTAVDGFDMTVERNSITGLIGPNGAGKTTVFRTISGFHDPDGGKVVFDGEEITGKPVYEIVEAGITRTFQEARTFPEMTVFENLLVGKTGHRGEKLLPATAGPKTYAEDERAAVEHADQLLGYMELAEKRDQRADQLAVGERKLLEIARALMTNPDLILLDEPMAGLPSDLTTDIVDYIERIREERDQTFLIVEHDMDTIMNICDSITVMEAGQTIASGTPEEVRNDERVVEAYLGEESA</sequence>
<dbReference type="CDD" id="cd03219">
    <property type="entry name" value="ABC_Mj1267_LivG_branched"/>
    <property type="match status" value="1"/>
</dbReference>
<dbReference type="InterPro" id="IPR032823">
    <property type="entry name" value="BCA_ABC_TP_C"/>
</dbReference>
<comment type="caution">
    <text evidence="9">The sequence shown here is derived from an EMBL/GenBank/DDBJ whole genome shotgun (WGS) entry which is preliminary data.</text>
</comment>
<dbReference type="Proteomes" id="UP000216409">
    <property type="component" value="Unassembled WGS sequence"/>
</dbReference>
<dbReference type="SUPFAM" id="SSF52540">
    <property type="entry name" value="P-loop containing nucleoside triphosphate hydrolases"/>
    <property type="match status" value="1"/>
</dbReference>
<evidence type="ECO:0000256" key="2">
    <source>
        <dbReference type="ARBA" id="ARBA00022448"/>
    </source>
</evidence>
<evidence type="ECO:0000256" key="6">
    <source>
        <dbReference type="ARBA" id="ARBA00056071"/>
    </source>
</evidence>
<accession>A0A256IST3</accession>
<dbReference type="PANTHER" id="PTHR45772:SF9">
    <property type="entry name" value="CONSERVED COMPONENT OF ABC TRANSPORTER FOR NATURAL AMINO ACIDS"/>
    <property type="match status" value="1"/>
</dbReference>
<keyword evidence="4" id="KW-0067">ATP-binding</keyword>